<sequence length="214" mass="22691">MKCCYSAPNLRPPLHHHHILPRQAATPHLHPITIPSSAAAAAATGRRRRIVLSSSIRALGRYTATTSCPVTSQAAAPEEEPCEGGALPSSTSSAASSDGYNTSSRTRRMALAAATLGVAAAVFMAGADGQEALALGPEGPLVEEFWDNVRRYGFYILTVSTGAIYTILQPIVELLKNPISAILLLVILGGSFYLLSQVLSFMVGINEFSYDYAN</sequence>
<comment type="caution">
    <text evidence="7">The sequence shown here is derived from an EMBL/GenBank/DDBJ whole genome shotgun (WGS) entry which is preliminary data.</text>
</comment>
<dbReference type="InterPro" id="IPR008470">
    <property type="entry name" value="Uncharacterised_Ycf33"/>
</dbReference>
<dbReference type="AlphaFoldDB" id="A0A843WA65"/>
<feature type="transmembrane region" description="Helical" evidence="6">
    <location>
        <begin position="109"/>
        <end position="127"/>
    </location>
</feature>
<feature type="transmembrane region" description="Helical" evidence="6">
    <location>
        <begin position="152"/>
        <end position="175"/>
    </location>
</feature>
<feature type="region of interest" description="Disordered" evidence="5">
    <location>
        <begin position="70"/>
        <end position="101"/>
    </location>
</feature>
<organism evidence="7 8">
    <name type="scientific">Colocasia esculenta</name>
    <name type="common">Wild taro</name>
    <name type="synonym">Arum esculentum</name>
    <dbReference type="NCBI Taxonomy" id="4460"/>
    <lineage>
        <taxon>Eukaryota</taxon>
        <taxon>Viridiplantae</taxon>
        <taxon>Streptophyta</taxon>
        <taxon>Embryophyta</taxon>
        <taxon>Tracheophyta</taxon>
        <taxon>Spermatophyta</taxon>
        <taxon>Magnoliopsida</taxon>
        <taxon>Liliopsida</taxon>
        <taxon>Araceae</taxon>
        <taxon>Aroideae</taxon>
        <taxon>Colocasieae</taxon>
        <taxon>Colocasia</taxon>
    </lineage>
</organism>
<keyword evidence="6" id="KW-1133">Transmembrane helix</keyword>
<reference evidence="7" key="1">
    <citation type="submission" date="2017-07" db="EMBL/GenBank/DDBJ databases">
        <title>Taro Niue Genome Assembly and Annotation.</title>
        <authorList>
            <person name="Atibalentja N."/>
            <person name="Keating K."/>
            <person name="Fields C.J."/>
        </authorList>
    </citation>
    <scope>NUCLEOTIDE SEQUENCE</scope>
    <source>
        <strain evidence="7">Niue_2</strain>
        <tissue evidence="7">Leaf</tissue>
    </source>
</reference>
<feature type="compositionally biased region" description="Low complexity" evidence="5">
    <location>
        <begin position="83"/>
        <end position="97"/>
    </location>
</feature>
<accession>A0A843WA65</accession>
<dbReference type="GO" id="GO:0009536">
    <property type="term" value="C:plastid"/>
    <property type="evidence" value="ECO:0007669"/>
    <property type="project" value="UniProtKB-SubCell"/>
</dbReference>
<gene>
    <name evidence="7" type="ORF">Taro_036570</name>
</gene>
<evidence type="ECO:0000256" key="6">
    <source>
        <dbReference type="SAM" id="Phobius"/>
    </source>
</evidence>
<evidence type="ECO:0000256" key="1">
    <source>
        <dbReference type="ARBA" id="ARBA00004474"/>
    </source>
</evidence>
<evidence type="ECO:0000256" key="2">
    <source>
        <dbReference type="ARBA" id="ARBA00010985"/>
    </source>
</evidence>
<name>A0A843WA65_COLES</name>
<comment type="similarity">
    <text evidence="2">Belongs to the ycf33 family.</text>
</comment>
<proteinExistence type="inferred from homology"/>
<evidence type="ECO:0000256" key="5">
    <source>
        <dbReference type="SAM" id="MobiDB-lite"/>
    </source>
</evidence>
<evidence type="ECO:0000313" key="8">
    <source>
        <dbReference type="Proteomes" id="UP000652761"/>
    </source>
</evidence>
<keyword evidence="6" id="KW-0812">Transmembrane</keyword>
<dbReference type="PANTHER" id="PTHR36049">
    <property type="entry name" value="TRANSMEMBRANE PROTEIN"/>
    <property type="match status" value="1"/>
</dbReference>
<dbReference type="Proteomes" id="UP000652761">
    <property type="component" value="Unassembled WGS sequence"/>
</dbReference>
<keyword evidence="6" id="KW-0472">Membrane</keyword>
<dbReference type="PANTHER" id="PTHR36049:SF3">
    <property type="match status" value="1"/>
</dbReference>
<dbReference type="Pfam" id="PF05421">
    <property type="entry name" value="DUF751"/>
    <property type="match status" value="1"/>
</dbReference>
<keyword evidence="8" id="KW-1185">Reference proteome</keyword>
<dbReference type="SMR" id="A0A843WA65"/>
<dbReference type="OrthoDB" id="1900844at2759"/>
<protein>
    <recommendedName>
        <fullName evidence="3">Uncharacterized protein ycf33</fullName>
    </recommendedName>
</protein>
<feature type="transmembrane region" description="Helical" evidence="6">
    <location>
        <begin position="182"/>
        <end position="205"/>
    </location>
</feature>
<evidence type="ECO:0000313" key="7">
    <source>
        <dbReference type="EMBL" id="MQM03788.1"/>
    </source>
</evidence>
<evidence type="ECO:0000256" key="3">
    <source>
        <dbReference type="ARBA" id="ARBA00021584"/>
    </source>
</evidence>
<dbReference type="EMBL" id="NMUH01003097">
    <property type="protein sequence ID" value="MQM03788.1"/>
    <property type="molecule type" value="Genomic_DNA"/>
</dbReference>
<keyword evidence="4" id="KW-0934">Plastid</keyword>
<evidence type="ECO:0000256" key="4">
    <source>
        <dbReference type="ARBA" id="ARBA00022640"/>
    </source>
</evidence>
<comment type="subcellular location">
    <subcellularLocation>
        <location evidence="1">Plastid</location>
    </subcellularLocation>
</comment>